<dbReference type="AlphaFoldDB" id="A0A1W9P086"/>
<feature type="region of interest" description="Disordered" evidence="1">
    <location>
        <begin position="222"/>
        <end position="246"/>
    </location>
</feature>
<reference evidence="3" key="1">
    <citation type="submission" date="2017-03" db="EMBL/GenBank/DDBJ databases">
        <title>Novel pathways for hydrocarbon cycling and metabolic interdependencies in hydrothermal sediment communities.</title>
        <authorList>
            <person name="Dombrowski N."/>
            <person name="Seitz K."/>
            <person name="Teske A."/>
            <person name="Baker B."/>
        </authorList>
    </citation>
    <scope>NUCLEOTIDE SEQUENCE [LARGE SCALE GENOMIC DNA]</scope>
</reference>
<evidence type="ECO:0000256" key="1">
    <source>
        <dbReference type="SAM" id="MobiDB-lite"/>
    </source>
</evidence>
<organism evidence="2 3">
    <name type="scientific">candidate division CPR3 bacterium 4484_211</name>
    <dbReference type="NCBI Taxonomy" id="1968527"/>
    <lineage>
        <taxon>Bacteria</taxon>
        <taxon>Bacteria division CPR3</taxon>
    </lineage>
</organism>
<dbReference type="Proteomes" id="UP000192520">
    <property type="component" value="Unassembled WGS sequence"/>
</dbReference>
<sequence>MTALSRPNAETSTEVSPLTADHTSERGVLTEKEAHYIWNRCASARNQARYLIEHIFNVGSAYLENKDPARQIKDSIYNKYELVAIVGNRPVKLTFFRENPDQPQGGHRMIIEFGKIEKFPASDTQADFAEINQSGTLGLEWPSKLDPESFQRSPFHLLFKRSKEPFVDMTYDKIQFQGISGDKLSQWVREVLTLIREAIGDDITSHKSGLISYRAFAKEINQEKPPSGRRQRTPRIASPIRVPFAT</sequence>
<name>A0A1W9P086_UNCC3</name>
<evidence type="ECO:0000313" key="2">
    <source>
        <dbReference type="EMBL" id="OQX51203.1"/>
    </source>
</evidence>
<comment type="caution">
    <text evidence="2">The sequence shown here is derived from an EMBL/GenBank/DDBJ whole genome shotgun (WGS) entry which is preliminary data.</text>
</comment>
<dbReference type="EMBL" id="MZGJ01000006">
    <property type="protein sequence ID" value="OQX51203.1"/>
    <property type="molecule type" value="Genomic_DNA"/>
</dbReference>
<accession>A0A1W9P086</accession>
<feature type="region of interest" description="Disordered" evidence="1">
    <location>
        <begin position="1"/>
        <end position="25"/>
    </location>
</feature>
<proteinExistence type="predicted"/>
<protein>
    <submittedName>
        <fullName evidence="2">Uncharacterized protein</fullName>
    </submittedName>
</protein>
<evidence type="ECO:0000313" key="3">
    <source>
        <dbReference type="Proteomes" id="UP000192520"/>
    </source>
</evidence>
<gene>
    <name evidence="2" type="ORF">B5M47_01450</name>
</gene>